<name>A0A7S1BZP9_9STRA</name>
<reference evidence="1" key="1">
    <citation type="submission" date="2021-01" db="EMBL/GenBank/DDBJ databases">
        <authorList>
            <person name="Corre E."/>
            <person name="Pelletier E."/>
            <person name="Niang G."/>
            <person name="Scheremetjew M."/>
            <person name="Finn R."/>
            <person name="Kale V."/>
            <person name="Holt S."/>
            <person name="Cochrane G."/>
            <person name="Meng A."/>
            <person name="Brown T."/>
            <person name="Cohen L."/>
        </authorList>
    </citation>
    <scope>NUCLEOTIDE SEQUENCE</scope>
    <source>
        <strain evidence="1">308</strain>
    </source>
</reference>
<sequence length="239" mass="25900">MASISCSILRTAQRLRPHASLDANFILRRSFFASSTDHTKLVSSAIVHRIADGPLTSYCLVPPDTALDDNFWVRRLCLASLNLENGTVYGAKIVQKGLGSPETVIARLLEEALVDVPGGQVKALASLDGLCKWVSEEIKIGGNEILEDLKEKDERAYGAVEAIATGIPRKGHSVVGIGTFNDGKDGWEELARQFVTEQLNVDTKVYGKKGTLSSIDYLADNTPEYIKTAGGTMASYLLK</sequence>
<dbReference type="AlphaFoldDB" id="A0A7S1BZP9"/>
<organism evidence="1">
    <name type="scientific">Corethron hystrix</name>
    <dbReference type="NCBI Taxonomy" id="216773"/>
    <lineage>
        <taxon>Eukaryota</taxon>
        <taxon>Sar</taxon>
        <taxon>Stramenopiles</taxon>
        <taxon>Ochrophyta</taxon>
        <taxon>Bacillariophyta</taxon>
        <taxon>Coscinodiscophyceae</taxon>
        <taxon>Corethrophycidae</taxon>
        <taxon>Corethrales</taxon>
        <taxon>Corethraceae</taxon>
        <taxon>Corethron</taxon>
    </lineage>
</organism>
<dbReference type="EMBL" id="HBFR01039722">
    <property type="protein sequence ID" value="CAD8901814.1"/>
    <property type="molecule type" value="Transcribed_RNA"/>
</dbReference>
<gene>
    <name evidence="1" type="ORF">CHYS00102_LOCUS29033</name>
</gene>
<proteinExistence type="predicted"/>
<protein>
    <submittedName>
        <fullName evidence="1">Uncharacterized protein</fullName>
    </submittedName>
</protein>
<accession>A0A7S1BZP9</accession>
<evidence type="ECO:0000313" key="1">
    <source>
        <dbReference type="EMBL" id="CAD8901814.1"/>
    </source>
</evidence>